<dbReference type="InterPro" id="IPR004358">
    <property type="entry name" value="Sig_transdc_His_kin-like_C"/>
</dbReference>
<dbReference type="SMART" id="SM00448">
    <property type="entry name" value="REC"/>
    <property type="match status" value="1"/>
</dbReference>
<keyword evidence="13" id="KW-0175">Coiled coil</keyword>
<dbReference type="PANTHER" id="PTHR43547">
    <property type="entry name" value="TWO-COMPONENT HISTIDINE KINASE"/>
    <property type="match status" value="1"/>
</dbReference>
<evidence type="ECO:0000256" key="14">
    <source>
        <dbReference type="SAM" id="Phobius"/>
    </source>
</evidence>
<feature type="domain" description="Histidine kinase" evidence="16">
    <location>
        <begin position="424"/>
        <end position="639"/>
    </location>
</feature>
<evidence type="ECO:0000256" key="13">
    <source>
        <dbReference type="SAM" id="Coils"/>
    </source>
</evidence>
<dbReference type="InterPro" id="IPR025997">
    <property type="entry name" value="SBP_2_dom"/>
</dbReference>
<dbReference type="Gene3D" id="3.40.50.2300">
    <property type="match status" value="3"/>
</dbReference>
<dbReference type="InterPro" id="IPR018062">
    <property type="entry name" value="HTH_AraC-typ_CS"/>
</dbReference>
<protein>
    <recommendedName>
        <fullName evidence="2">histidine kinase</fullName>
        <ecNumber evidence="2">2.7.13.3</ecNumber>
    </recommendedName>
</protein>
<keyword evidence="8" id="KW-0902">Two-component regulatory system</keyword>
<comment type="catalytic activity">
    <reaction evidence="1">
        <text>ATP + protein L-histidine = ADP + protein N-phospho-L-histidine.</text>
        <dbReference type="EC" id="2.7.13.3"/>
    </reaction>
</comment>
<feature type="domain" description="Response regulatory" evidence="17">
    <location>
        <begin position="685"/>
        <end position="800"/>
    </location>
</feature>
<dbReference type="CDD" id="cd00075">
    <property type="entry name" value="HATPase"/>
    <property type="match status" value="1"/>
</dbReference>
<dbReference type="CDD" id="cd06308">
    <property type="entry name" value="PBP1_sensor_kinase-like"/>
    <property type="match status" value="1"/>
</dbReference>
<dbReference type="InterPro" id="IPR009057">
    <property type="entry name" value="Homeodomain-like_sf"/>
</dbReference>
<evidence type="ECO:0000256" key="7">
    <source>
        <dbReference type="ARBA" id="ARBA00022840"/>
    </source>
</evidence>
<name>A0A1I6NTJ0_9SPHI</name>
<dbReference type="Pfam" id="PF00072">
    <property type="entry name" value="Response_reg"/>
    <property type="match status" value="1"/>
</dbReference>
<sequence>MLEKKRNDVYCHKKAEKSMSKIYSVCTALIFLLFQACGSHETTSQKFIIAFSQCTGNDAWRETMLDEMKRELSFSPNIEFIYRDAQGDNEKQTQQIKELLDHGIDLLIVSPNEAEPLTHIVDSVFQKNIPVVVTDRKTSSGLYNAYVGADNHAIGKLAGQFILHTLDGEGSIGIVTGLKGTSASIERKKGLMEVLDSAKTVRIGLEIHGNWERQTSYKLAKGEIDRIKRQDIIIAFNDQMAFGVKDALQEIGENKKRVIGIDALPGEGNGLEAIVHGNLFASLLYPTGGTEAIRTAMAILQLKPYKRDNLLGTLVIDQDNAGLMLLQSNKIQQQQHDIDKRQELINTQNKIYKGQKTTLNILVTSLVLAVVFGGISIIVIRSNWKKNKHLKKQNEEILSQQQQIVEMNQQIRDASEAQSKFFTNVSHEFKTPLTLILAPMEELEKEKNLSGEGKEQITRIKRNAKKLQHLITDLIDIHRMDKAKIKLQAAPLQIDIFIQQILGNFKPLSQKKRVSLSYVSKTPLKEIWIDEYLMEQALSNLLSNAFKFTPNGGKIEVVIEENTFGDYVLLRILDNGSGISIVDMDHIFDSFYQGEQHLNGSGIGLAYVKEIVELHHGQVTVSSKKDVGTSFTLRLPTGHLHLTDEEKRNTSGGTPVHYKDRDTDILSLEDFEEDEVSFHSSRSATILIVDDHQGIRSFLKDILSKEYNIVFAKNYKEAFSKVEKNYPDLIISDIMLPDGNGMELLKTIKNTPQFHQVPVMLLSALDTDESKIEGMRLLADAYLTKPFHVDHLKAVINNLLTSRKQFKNHYPRVLGDIENSEDKPQTTQDKRFIQNLSMIVEERMNEKTLSVEDIANALGISRVQLYRKTKSLLNSSVNDYLLQQRLTKAKHLLLEGLHVNEVADKVGFSSSAYFTASFKKVFGTTPTAFRKEILKR</sequence>
<dbReference type="Pfam" id="PF02518">
    <property type="entry name" value="HATPase_c"/>
    <property type="match status" value="1"/>
</dbReference>
<evidence type="ECO:0000256" key="12">
    <source>
        <dbReference type="PROSITE-ProRule" id="PRU00169"/>
    </source>
</evidence>
<dbReference type="InterPro" id="IPR001789">
    <property type="entry name" value="Sig_transdc_resp-reg_receiver"/>
</dbReference>
<dbReference type="InterPro" id="IPR018060">
    <property type="entry name" value="HTH_AraC"/>
</dbReference>
<evidence type="ECO:0000256" key="5">
    <source>
        <dbReference type="ARBA" id="ARBA00022741"/>
    </source>
</evidence>
<evidence type="ECO:0000256" key="11">
    <source>
        <dbReference type="ARBA" id="ARBA00023163"/>
    </source>
</evidence>
<keyword evidence="10" id="KW-0238">DNA-binding</keyword>
<keyword evidence="5" id="KW-0547">Nucleotide-binding</keyword>
<dbReference type="SUPFAM" id="SSF53822">
    <property type="entry name" value="Periplasmic binding protein-like I"/>
    <property type="match status" value="1"/>
</dbReference>
<dbReference type="SUPFAM" id="SSF55874">
    <property type="entry name" value="ATPase domain of HSP90 chaperone/DNA topoisomerase II/histidine kinase"/>
    <property type="match status" value="1"/>
</dbReference>
<evidence type="ECO:0000256" key="4">
    <source>
        <dbReference type="ARBA" id="ARBA00022679"/>
    </source>
</evidence>
<evidence type="ECO:0000256" key="10">
    <source>
        <dbReference type="ARBA" id="ARBA00023125"/>
    </source>
</evidence>
<dbReference type="AlphaFoldDB" id="A0A1I6NTJ0"/>
<keyword evidence="11" id="KW-0804">Transcription</keyword>
<evidence type="ECO:0000259" key="17">
    <source>
        <dbReference type="PROSITE" id="PS50110"/>
    </source>
</evidence>
<dbReference type="Gene3D" id="3.30.565.10">
    <property type="entry name" value="Histidine kinase-like ATPase, C-terminal domain"/>
    <property type="match status" value="1"/>
</dbReference>
<feature type="coiled-coil region" evidence="13">
    <location>
        <begin position="390"/>
        <end position="417"/>
    </location>
</feature>
<dbReference type="SMART" id="SM00387">
    <property type="entry name" value="HATPase_c"/>
    <property type="match status" value="1"/>
</dbReference>
<feature type="transmembrane region" description="Helical" evidence="14">
    <location>
        <begin position="359"/>
        <end position="380"/>
    </location>
</feature>
<dbReference type="SMART" id="SM00388">
    <property type="entry name" value="HisKA"/>
    <property type="match status" value="1"/>
</dbReference>
<keyword evidence="14" id="KW-0472">Membrane</keyword>
<evidence type="ECO:0000313" key="18">
    <source>
        <dbReference type="EMBL" id="SFS31158.1"/>
    </source>
</evidence>
<evidence type="ECO:0000256" key="1">
    <source>
        <dbReference type="ARBA" id="ARBA00000085"/>
    </source>
</evidence>
<dbReference type="InterPro" id="IPR003661">
    <property type="entry name" value="HisK_dim/P_dom"/>
</dbReference>
<keyword evidence="6 18" id="KW-0418">Kinase</keyword>
<dbReference type="InterPro" id="IPR028082">
    <property type="entry name" value="Peripla_BP_I"/>
</dbReference>
<dbReference type="GO" id="GO:0043565">
    <property type="term" value="F:sequence-specific DNA binding"/>
    <property type="evidence" value="ECO:0007669"/>
    <property type="project" value="InterPro"/>
</dbReference>
<proteinExistence type="predicted"/>
<dbReference type="GO" id="GO:0000155">
    <property type="term" value="F:phosphorelay sensor kinase activity"/>
    <property type="evidence" value="ECO:0007669"/>
    <property type="project" value="InterPro"/>
</dbReference>
<dbReference type="PROSITE" id="PS00041">
    <property type="entry name" value="HTH_ARAC_FAMILY_1"/>
    <property type="match status" value="1"/>
</dbReference>
<dbReference type="CDD" id="cd00082">
    <property type="entry name" value="HisKA"/>
    <property type="match status" value="1"/>
</dbReference>
<dbReference type="PANTHER" id="PTHR43547:SF2">
    <property type="entry name" value="HYBRID SIGNAL TRANSDUCTION HISTIDINE KINASE C"/>
    <property type="match status" value="1"/>
</dbReference>
<organism evidence="18 19">
    <name type="scientific">Sphingobacterium wenxiniae</name>
    <dbReference type="NCBI Taxonomy" id="683125"/>
    <lineage>
        <taxon>Bacteria</taxon>
        <taxon>Pseudomonadati</taxon>
        <taxon>Bacteroidota</taxon>
        <taxon>Sphingobacteriia</taxon>
        <taxon>Sphingobacteriales</taxon>
        <taxon>Sphingobacteriaceae</taxon>
        <taxon>Sphingobacterium</taxon>
    </lineage>
</organism>
<dbReference type="SUPFAM" id="SSF46689">
    <property type="entry name" value="Homeodomain-like"/>
    <property type="match status" value="1"/>
</dbReference>
<dbReference type="Gene3D" id="1.10.287.130">
    <property type="match status" value="1"/>
</dbReference>
<dbReference type="Gene3D" id="1.10.10.60">
    <property type="entry name" value="Homeodomain-like"/>
    <property type="match status" value="1"/>
</dbReference>
<dbReference type="Proteomes" id="UP000198785">
    <property type="component" value="Unassembled WGS sequence"/>
</dbReference>
<keyword evidence="4" id="KW-0808">Transferase</keyword>
<dbReference type="PROSITE" id="PS50109">
    <property type="entry name" value="HIS_KIN"/>
    <property type="match status" value="1"/>
</dbReference>
<evidence type="ECO:0000259" key="15">
    <source>
        <dbReference type="PROSITE" id="PS01124"/>
    </source>
</evidence>
<keyword evidence="3 12" id="KW-0597">Phosphoprotein</keyword>
<evidence type="ECO:0000256" key="6">
    <source>
        <dbReference type="ARBA" id="ARBA00022777"/>
    </source>
</evidence>
<reference evidence="18 19" key="1">
    <citation type="submission" date="2016-10" db="EMBL/GenBank/DDBJ databases">
        <authorList>
            <person name="de Groot N.N."/>
        </authorList>
    </citation>
    <scope>NUCLEOTIDE SEQUENCE [LARGE SCALE GENOMIC DNA]</scope>
    <source>
        <strain evidence="18 19">DSM 22789</strain>
    </source>
</reference>
<dbReference type="InterPro" id="IPR036097">
    <property type="entry name" value="HisK_dim/P_sf"/>
</dbReference>
<evidence type="ECO:0000256" key="9">
    <source>
        <dbReference type="ARBA" id="ARBA00023015"/>
    </source>
</evidence>
<feature type="modified residue" description="4-aspartylphosphate" evidence="12">
    <location>
        <position position="733"/>
    </location>
</feature>
<dbReference type="FunFam" id="3.30.565.10:FF:000037">
    <property type="entry name" value="Hybrid sensor histidine kinase/response regulator"/>
    <property type="match status" value="1"/>
</dbReference>
<keyword evidence="19" id="KW-1185">Reference proteome</keyword>
<keyword evidence="7" id="KW-0067">ATP-binding</keyword>
<dbReference type="Pfam" id="PF00512">
    <property type="entry name" value="HisKA"/>
    <property type="match status" value="1"/>
</dbReference>
<dbReference type="InterPro" id="IPR011006">
    <property type="entry name" value="CheY-like_superfamily"/>
</dbReference>
<dbReference type="PROSITE" id="PS01124">
    <property type="entry name" value="HTH_ARAC_FAMILY_2"/>
    <property type="match status" value="1"/>
</dbReference>
<dbReference type="EC" id="2.7.13.3" evidence="2"/>
<dbReference type="SMART" id="SM00342">
    <property type="entry name" value="HTH_ARAC"/>
    <property type="match status" value="1"/>
</dbReference>
<accession>A0A1I6NTJ0</accession>
<dbReference type="Pfam" id="PF12833">
    <property type="entry name" value="HTH_18"/>
    <property type="match status" value="1"/>
</dbReference>
<evidence type="ECO:0000313" key="19">
    <source>
        <dbReference type="Proteomes" id="UP000198785"/>
    </source>
</evidence>
<dbReference type="CDD" id="cd17574">
    <property type="entry name" value="REC_OmpR"/>
    <property type="match status" value="1"/>
</dbReference>
<dbReference type="Pfam" id="PF13407">
    <property type="entry name" value="Peripla_BP_4"/>
    <property type="match status" value="1"/>
</dbReference>
<evidence type="ECO:0000256" key="3">
    <source>
        <dbReference type="ARBA" id="ARBA00022553"/>
    </source>
</evidence>
<dbReference type="GO" id="GO:0003700">
    <property type="term" value="F:DNA-binding transcription factor activity"/>
    <property type="evidence" value="ECO:0007669"/>
    <property type="project" value="InterPro"/>
</dbReference>
<keyword evidence="14" id="KW-0812">Transmembrane</keyword>
<feature type="domain" description="HTH araC/xylS-type" evidence="15">
    <location>
        <begin position="834"/>
        <end position="932"/>
    </location>
</feature>
<dbReference type="PRINTS" id="PR00344">
    <property type="entry name" value="BCTRLSENSOR"/>
</dbReference>
<evidence type="ECO:0000259" key="16">
    <source>
        <dbReference type="PROSITE" id="PS50109"/>
    </source>
</evidence>
<dbReference type="STRING" id="683125.SAMN05660206_10182"/>
<dbReference type="InterPro" id="IPR005467">
    <property type="entry name" value="His_kinase_dom"/>
</dbReference>
<dbReference type="SUPFAM" id="SSF52172">
    <property type="entry name" value="CheY-like"/>
    <property type="match status" value="1"/>
</dbReference>
<keyword evidence="14" id="KW-1133">Transmembrane helix</keyword>
<dbReference type="GO" id="GO:0005524">
    <property type="term" value="F:ATP binding"/>
    <property type="evidence" value="ECO:0007669"/>
    <property type="project" value="UniProtKB-KW"/>
</dbReference>
<dbReference type="InterPro" id="IPR003594">
    <property type="entry name" value="HATPase_dom"/>
</dbReference>
<keyword evidence="9" id="KW-0805">Transcription regulation</keyword>
<dbReference type="PROSITE" id="PS50110">
    <property type="entry name" value="RESPONSE_REGULATORY"/>
    <property type="match status" value="1"/>
</dbReference>
<dbReference type="InterPro" id="IPR036890">
    <property type="entry name" value="HATPase_C_sf"/>
</dbReference>
<evidence type="ECO:0000256" key="8">
    <source>
        <dbReference type="ARBA" id="ARBA00023012"/>
    </source>
</evidence>
<gene>
    <name evidence="18" type="ORF">SAMN05660206_10182</name>
</gene>
<evidence type="ECO:0000256" key="2">
    <source>
        <dbReference type="ARBA" id="ARBA00012438"/>
    </source>
</evidence>
<dbReference type="SUPFAM" id="SSF47384">
    <property type="entry name" value="Homodimeric domain of signal transducing histidine kinase"/>
    <property type="match status" value="1"/>
</dbReference>
<dbReference type="EMBL" id="FOZZ01000001">
    <property type="protein sequence ID" value="SFS31158.1"/>
    <property type="molecule type" value="Genomic_DNA"/>
</dbReference>